<evidence type="ECO:0000313" key="12">
    <source>
        <dbReference type="Proteomes" id="UP000825434"/>
    </source>
</evidence>
<dbReference type="InterPro" id="IPR029071">
    <property type="entry name" value="Ubiquitin-like_domsf"/>
</dbReference>
<dbReference type="InterPro" id="IPR012989">
    <property type="entry name" value="SEP_domain"/>
</dbReference>
<comment type="pathway">
    <text evidence="1">Amino-acid biosynthesis; L-tryptophan biosynthesis; L-tryptophan from chorismate: step 1/5.</text>
</comment>
<dbReference type="PRINTS" id="PR00095">
    <property type="entry name" value="ANTSNTHASEI"/>
</dbReference>
<dbReference type="EMBL" id="CP076664">
    <property type="protein sequence ID" value="QWU89389.1"/>
    <property type="molecule type" value="Genomic_DNA"/>
</dbReference>
<evidence type="ECO:0000256" key="7">
    <source>
        <dbReference type="ARBA" id="ARBA00023239"/>
    </source>
</evidence>
<dbReference type="SUPFAM" id="SSF56322">
    <property type="entry name" value="ADC synthase"/>
    <property type="match status" value="1"/>
</dbReference>
<feature type="compositionally biased region" description="Basic and acidic residues" evidence="8">
    <location>
        <begin position="279"/>
        <end position="289"/>
    </location>
</feature>
<dbReference type="InterPro" id="IPR001012">
    <property type="entry name" value="UBX_dom"/>
</dbReference>
<evidence type="ECO:0000256" key="4">
    <source>
        <dbReference type="ARBA" id="ARBA00022605"/>
    </source>
</evidence>
<keyword evidence="6" id="KW-0057">Aromatic amino acid biosynthesis</keyword>
<dbReference type="SMART" id="SM00553">
    <property type="entry name" value="SEP"/>
    <property type="match status" value="1"/>
</dbReference>
<dbReference type="CDD" id="cd14351">
    <property type="entry name" value="UBA_Ubx1_like"/>
    <property type="match status" value="1"/>
</dbReference>
<dbReference type="EC" id="4.1.3.27" evidence="3"/>
<feature type="region of interest" description="Disordered" evidence="8">
    <location>
        <begin position="43"/>
        <end position="173"/>
    </location>
</feature>
<dbReference type="SUPFAM" id="SSF46934">
    <property type="entry name" value="UBA-like"/>
    <property type="match status" value="1"/>
</dbReference>
<dbReference type="Pfam" id="PF00789">
    <property type="entry name" value="UBX"/>
    <property type="match status" value="1"/>
</dbReference>
<reference evidence="11 12" key="1">
    <citation type="submission" date="2021-06" db="EMBL/GenBank/DDBJ databases">
        <title>Candida outbreak in Lebanon.</title>
        <authorList>
            <person name="Finianos M."/>
        </authorList>
    </citation>
    <scope>NUCLEOTIDE SEQUENCE [LARGE SCALE GENOMIC DNA]</scope>
    <source>
        <strain evidence="11">CA3LBN</strain>
    </source>
</reference>
<dbReference type="SMART" id="SM00166">
    <property type="entry name" value="UBX"/>
    <property type="match status" value="1"/>
</dbReference>
<dbReference type="Gene3D" id="3.30.420.210">
    <property type="entry name" value="SEP domain"/>
    <property type="match status" value="1"/>
</dbReference>
<proteinExistence type="inferred from homology"/>
<evidence type="ECO:0000256" key="5">
    <source>
        <dbReference type="ARBA" id="ARBA00022822"/>
    </source>
</evidence>
<dbReference type="SUPFAM" id="SSF54236">
    <property type="entry name" value="Ubiquitin-like"/>
    <property type="match status" value="1"/>
</dbReference>
<dbReference type="InterPro" id="IPR005801">
    <property type="entry name" value="ADC_synthase"/>
</dbReference>
<dbReference type="InterPro" id="IPR019999">
    <property type="entry name" value="Anth_synth_I-like"/>
</dbReference>
<keyword evidence="12" id="KW-1185">Reference proteome</keyword>
<evidence type="ECO:0000313" key="11">
    <source>
        <dbReference type="EMBL" id="QWU89389.1"/>
    </source>
</evidence>
<dbReference type="SUPFAM" id="SSF102848">
    <property type="entry name" value="NSFL1 (p97 ATPase) cofactor p47, SEP domain"/>
    <property type="match status" value="1"/>
</dbReference>
<dbReference type="InterPro" id="IPR036241">
    <property type="entry name" value="NSFL1C_SEP_dom_sf"/>
</dbReference>
<dbReference type="InterPro" id="IPR006805">
    <property type="entry name" value="Anth_synth_I_N"/>
</dbReference>
<feature type="domain" description="SEP" evidence="10">
    <location>
        <begin position="177"/>
        <end position="271"/>
    </location>
</feature>
<comment type="similarity">
    <text evidence="2">Belongs to the anthranilate synthase component I family.</text>
</comment>
<dbReference type="Pfam" id="PF14555">
    <property type="entry name" value="UBA_4"/>
    <property type="match status" value="1"/>
</dbReference>
<dbReference type="PANTHER" id="PTHR11236:SF9">
    <property type="entry name" value="ANTHRANILATE SYNTHASE COMPONENT 1"/>
    <property type="match status" value="1"/>
</dbReference>
<evidence type="ECO:0000256" key="1">
    <source>
        <dbReference type="ARBA" id="ARBA00004873"/>
    </source>
</evidence>
<dbReference type="Pfam" id="PF08059">
    <property type="entry name" value="SEP"/>
    <property type="match status" value="1"/>
</dbReference>
<dbReference type="InterPro" id="IPR009060">
    <property type="entry name" value="UBA-like_sf"/>
</dbReference>
<protein>
    <recommendedName>
        <fullName evidence="3">anthranilate synthase</fullName>
        <ecNumber evidence="3">4.1.3.27</ecNumber>
    </recommendedName>
</protein>
<keyword evidence="4" id="KW-0028">Amino-acid biosynthesis</keyword>
<dbReference type="InterPro" id="IPR005256">
    <property type="entry name" value="Anth_synth_I_PabB"/>
</dbReference>
<feature type="region of interest" description="Disordered" evidence="8">
    <location>
        <begin position="245"/>
        <end position="296"/>
    </location>
</feature>
<dbReference type="Gene3D" id="1.10.8.10">
    <property type="entry name" value="DNA helicase RuvA subunit, C-terminal domain"/>
    <property type="match status" value="1"/>
</dbReference>
<evidence type="ECO:0000256" key="2">
    <source>
        <dbReference type="ARBA" id="ARBA00009562"/>
    </source>
</evidence>
<evidence type="ECO:0000259" key="9">
    <source>
        <dbReference type="SMART" id="SM00166"/>
    </source>
</evidence>
<dbReference type="Pfam" id="PF00425">
    <property type="entry name" value="Chorismate_bind"/>
    <property type="match status" value="1"/>
</dbReference>
<feature type="compositionally biased region" description="Basic and acidic residues" evidence="8">
    <location>
        <begin position="52"/>
        <end position="61"/>
    </location>
</feature>
<feature type="domain" description="UBX" evidence="9">
    <location>
        <begin position="289"/>
        <end position="368"/>
    </location>
</feature>
<dbReference type="PANTHER" id="PTHR11236">
    <property type="entry name" value="AMINOBENZOATE/ANTHRANILATE SYNTHASE"/>
    <property type="match status" value="1"/>
</dbReference>
<dbReference type="Pfam" id="PF04715">
    <property type="entry name" value="Anth_synt_I_N"/>
    <property type="match status" value="1"/>
</dbReference>
<dbReference type="Proteomes" id="UP000825434">
    <property type="component" value="Chromosome 4"/>
</dbReference>
<accession>A0ABX8I7X9</accession>
<evidence type="ECO:0000256" key="8">
    <source>
        <dbReference type="SAM" id="MobiDB-lite"/>
    </source>
</evidence>
<dbReference type="InterPro" id="IPR015890">
    <property type="entry name" value="Chorismate_C"/>
</dbReference>
<name>A0ABX8I7X9_9ASCO</name>
<sequence length="1839" mass="207122">MSENDQLIQSFVAVTSAPKSVAEQFLEKNNGDLTQAIEDFYASNEEGSFEPTARHEAEKRASGQKARSKPSGFRTLRDLNEDSDDPENTDTNFFTGGEKSALQVENPDKDKNEGHQPSLIERIFQKAQEQMDEPDDRPSAQMEQQQPSNFAGAGFKLGDSEQPSEVVEDPFSNARNRPAKVNREIVFWRQGFTVGDGPLKRYDDPENQLLLQELKRGRVPVSLLGVEFGQDVDVSVLKKTDEDYVPPKRKLGGFHGSGQRLGSPVPGESSGASTPVAEPKPEEKKEPVKPQDQGTGDSLVQIRFASGKKVAHKFNSTDSIGTVYDFVRNHEYNSDSSRSFVLSHAFPVKPIEESSGVTVEEAKKFFIPNADKTVSDTVYRDEAQLKLQKYMHQRKQFLDPNSAFTSLPYRNSDSLIFENTFEPSQTWEEITTNNRTLPPCAGSIIEYHDVESDSNSLAVVVRESQSKFNENHNKLIVLTSENELSRVYPQDINFAAYQVFDAEWIESLGILYHRFAEEYEPRLQLVDILRQFITTTREMQLEVQKELKKVYATIASPDNANSTSILAVAKYMDYDFQSYFHQSAFLMAIHLEMCHDVTRWVVSSCIPKRTTNLISTRCSNDIPPETVYFANSLNNHDAISDFLSYDESKLQEFKALLGKLIESPKSYDDLIVELNIWSGKPFLHAFKTLTFALIHPHIRLTSLIGKLLLAHSSQPAGLSDIENLLEQIGLFNNPKNPLTDPVLSSNLLGRPSLDQLMVASPKELKPSQLELISARLLSSGQLDDKFRHLRKSKRYFSDHVIYMLPSDKKFSSVGISLEKINARKFLINIHVPDVAARIAPASPLFEEVSKHSFSLRSLKNLMGKDSIELLAKNVREELLLKSNSRVTNGEFFSVGDFKEDSESHEMKTCMTVTYEYNTFASSPLKELENGVSVTFDRISAHQVKELSWDLLDDAISGRLETGILNAFKLFNRRQPAEENDSRVTLDESDISNLGFIFNVMKTHFNTRAIRCASEPHPAIFQRSVSRSLSYKTKDEEELIHTDLALSSVEKASKLGSAMFFTGEIKTFLDSLVASFCHRESIPVLARGDDLLNPDEETPSYEGSESDEVFVSHDNKLLPNYYCNSYYQAIMAKDRNGFVSLPALIIGNNYLGKPTLALSGNTYSLTKGLPRGRVEVSDAMSNVEAYLNQLQIISFINQQKIASRNYLHSVAQTSHYKALGYPVHGPLSKKFMSDQVIKLQNAKLGCEFLSERYNRYWKLKFLEQQIKAEDDDSESTTFSCVVTSTGHEIDLNSKLARCWCTDLALEVDLLVHPYNDLSIGSSVTADKVITLQPSLKDFKSLVENAKENHDAPNLYPIYKYVANEDLTVHSAYLKLSDLNNPDRPASFLFESSVNGDSVDRYSFIGINPRKIIRTGDDAEKYDTEYNNVDPLVILEKELDQYKQAKLPGLPPLKGGAVGYISYDCIKYFEPKTRKPLKDALQVPEAVLMLCDLIVVFDHVYQRFQIINNVKVDKDTDLSAAYEKAEKEILDVQAILHTHKPLEELNPEQPPIKPDQTFTSNIGKTGYESHVATLKKHIKLGDVIQAVPSQRVARPTSLHPFNIYRHLRTVNPSPYLFYIDLKDFQIIGASPELLVKSDEKDKIVTHPIAGTIQRGKTNEEDERNAQILRSSLKDRAEHIMLVDLARNDVNRICTPESNSVDRLLTIQRFSHVMHLVSEVSGTLREGQTRFDAFRSIFPAGTVSGAPKVKAMELIGELEKEKRGVYAGAVGHWGYDGKTMDTCIALRTMVYKDGVAYLQAGGGIVFDSDETDEYEETMNKMRANNNTIVEAEKIWLQKVGSE</sequence>
<gene>
    <name evidence="11" type="ORF">CA3LBN_003712</name>
</gene>
<keyword evidence="5" id="KW-0822">Tryptophan biosynthesis</keyword>
<dbReference type="Gene3D" id="3.60.120.10">
    <property type="entry name" value="Anthranilate synthase"/>
    <property type="match status" value="1"/>
</dbReference>
<dbReference type="Gene3D" id="3.10.20.90">
    <property type="entry name" value="Phosphatidylinositol 3-kinase Catalytic Subunit, Chain A, domain 1"/>
    <property type="match status" value="1"/>
</dbReference>
<evidence type="ECO:0000259" key="10">
    <source>
        <dbReference type="SMART" id="SM00553"/>
    </source>
</evidence>
<dbReference type="NCBIfam" id="TIGR00564">
    <property type="entry name" value="trpE_most"/>
    <property type="match status" value="1"/>
</dbReference>
<organism evidence="11 12">
    <name type="scientific">Candidozyma haemuli</name>
    <dbReference type="NCBI Taxonomy" id="45357"/>
    <lineage>
        <taxon>Eukaryota</taxon>
        <taxon>Fungi</taxon>
        <taxon>Dikarya</taxon>
        <taxon>Ascomycota</taxon>
        <taxon>Saccharomycotina</taxon>
        <taxon>Pichiomycetes</taxon>
        <taxon>Metschnikowiaceae</taxon>
        <taxon>Candidozyma</taxon>
    </lineage>
</organism>
<evidence type="ECO:0000256" key="6">
    <source>
        <dbReference type="ARBA" id="ARBA00023141"/>
    </source>
</evidence>
<evidence type="ECO:0000256" key="3">
    <source>
        <dbReference type="ARBA" id="ARBA00012266"/>
    </source>
</evidence>
<keyword evidence="7" id="KW-0456">Lyase</keyword>